<dbReference type="InterPro" id="IPR036291">
    <property type="entry name" value="NAD(P)-bd_dom_sf"/>
</dbReference>
<dbReference type="InterPro" id="IPR011032">
    <property type="entry name" value="GroES-like_sf"/>
</dbReference>
<dbReference type="Proteomes" id="UP000652013">
    <property type="component" value="Unassembled WGS sequence"/>
</dbReference>
<dbReference type="Pfam" id="PF08240">
    <property type="entry name" value="ADH_N"/>
    <property type="match status" value="1"/>
</dbReference>
<reference evidence="7" key="1">
    <citation type="submission" date="2021-01" db="EMBL/GenBank/DDBJ databases">
        <title>Whole genome shotgun sequence of Spirilliplanes yamanashiensis NBRC 15828.</title>
        <authorList>
            <person name="Komaki H."/>
            <person name="Tamura T."/>
        </authorList>
    </citation>
    <scope>NUCLEOTIDE SEQUENCE</scope>
    <source>
        <strain evidence="7">NBRC 15828</strain>
    </source>
</reference>
<proteinExistence type="inferred from homology"/>
<dbReference type="InterPro" id="IPR002328">
    <property type="entry name" value="ADH_Zn_CS"/>
</dbReference>
<gene>
    <name evidence="7" type="ORF">Sya03_48190</name>
</gene>
<keyword evidence="4" id="KW-0560">Oxidoreductase</keyword>
<dbReference type="SUPFAM" id="SSF51735">
    <property type="entry name" value="NAD(P)-binding Rossmann-fold domains"/>
    <property type="match status" value="1"/>
</dbReference>
<evidence type="ECO:0000313" key="8">
    <source>
        <dbReference type="Proteomes" id="UP000652013"/>
    </source>
</evidence>
<accession>A0A8J3YCQ9</accession>
<dbReference type="GO" id="GO:0016491">
    <property type="term" value="F:oxidoreductase activity"/>
    <property type="evidence" value="ECO:0007669"/>
    <property type="project" value="UniProtKB-KW"/>
</dbReference>
<evidence type="ECO:0000256" key="3">
    <source>
        <dbReference type="ARBA" id="ARBA00022833"/>
    </source>
</evidence>
<evidence type="ECO:0000256" key="5">
    <source>
        <dbReference type="RuleBase" id="RU361277"/>
    </source>
</evidence>
<keyword evidence="8" id="KW-1185">Reference proteome</keyword>
<organism evidence="7 8">
    <name type="scientific">Spirilliplanes yamanashiensis</name>
    <dbReference type="NCBI Taxonomy" id="42233"/>
    <lineage>
        <taxon>Bacteria</taxon>
        <taxon>Bacillati</taxon>
        <taxon>Actinomycetota</taxon>
        <taxon>Actinomycetes</taxon>
        <taxon>Micromonosporales</taxon>
        <taxon>Micromonosporaceae</taxon>
        <taxon>Spirilliplanes</taxon>
    </lineage>
</organism>
<evidence type="ECO:0000313" key="7">
    <source>
        <dbReference type="EMBL" id="GIJ05467.1"/>
    </source>
</evidence>
<dbReference type="SMART" id="SM00829">
    <property type="entry name" value="PKS_ER"/>
    <property type="match status" value="1"/>
</dbReference>
<dbReference type="Gene3D" id="3.40.50.720">
    <property type="entry name" value="NAD(P)-binding Rossmann-like Domain"/>
    <property type="match status" value="1"/>
</dbReference>
<dbReference type="InterPro" id="IPR020843">
    <property type="entry name" value="ER"/>
</dbReference>
<evidence type="ECO:0000259" key="6">
    <source>
        <dbReference type="SMART" id="SM00829"/>
    </source>
</evidence>
<sequence>MRRVVVTASGVTVVEAETPHPGPGEALIRTTLAGVCGSDVHALHGRHPFVALPFHPGHEVVGVVEAVGEGVESFAPGQRVTLEPYLPCWNCKQCLAGRENICENLGFFGCGHPQGGLADAFTLDIRRLHAVPDELDDRAAALIEPLATPVHAAGLAGGVEGRAVAILGAGTIGLLTLLVAKAGGARRVVVTARSEARRTRALEFGADAVVDARAADAVEQVRAALGESADVVFDCVAEESTIRQAAGIGAKGATIVVVGVPPGDVTVPLHLVQDAQLRLQGSATYLPADFAEATRLLTAGAVPVDRVVTAVHPITDAAAAFADAESGAHVKVLVAPS</sequence>
<dbReference type="GO" id="GO:0008270">
    <property type="term" value="F:zinc ion binding"/>
    <property type="evidence" value="ECO:0007669"/>
    <property type="project" value="InterPro"/>
</dbReference>
<name>A0A8J3YCQ9_9ACTN</name>
<keyword evidence="2 5" id="KW-0479">Metal-binding</keyword>
<comment type="cofactor">
    <cofactor evidence="1 5">
        <name>Zn(2+)</name>
        <dbReference type="ChEBI" id="CHEBI:29105"/>
    </cofactor>
</comment>
<dbReference type="SUPFAM" id="SSF50129">
    <property type="entry name" value="GroES-like"/>
    <property type="match status" value="1"/>
</dbReference>
<protein>
    <submittedName>
        <fullName evidence="7">Alcohol dehydrogenase</fullName>
    </submittedName>
</protein>
<evidence type="ECO:0000256" key="2">
    <source>
        <dbReference type="ARBA" id="ARBA00022723"/>
    </source>
</evidence>
<comment type="similarity">
    <text evidence="5">Belongs to the zinc-containing alcohol dehydrogenase family.</text>
</comment>
<dbReference type="InterPro" id="IPR050129">
    <property type="entry name" value="Zn_alcohol_dh"/>
</dbReference>
<dbReference type="Pfam" id="PF00107">
    <property type="entry name" value="ADH_zinc_N"/>
    <property type="match status" value="1"/>
</dbReference>
<feature type="domain" description="Enoyl reductase (ER)" evidence="6">
    <location>
        <begin position="10"/>
        <end position="334"/>
    </location>
</feature>
<dbReference type="AlphaFoldDB" id="A0A8J3YCQ9"/>
<dbReference type="PANTHER" id="PTHR43401">
    <property type="entry name" value="L-THREONINE 3-DEHYDROGENASE"/>
    <property type="match status" value="1"/>
</dbReference>
<dbReference type="PANTHER" id="PTHR43401:SF2">
    <property type="entry name" value="L-THREONINE 3-DEHYDROGENASE"/>
    <property type="match status" value="1"/>
</dbReference>
<dbReference type="PROSITE" id="PS00059">
    <property type="entry name" value="ADH_ZINC"/>
    <property type="match status" value="1"/>
</dbReference>
<dbReference type="EMBL" id="BOOY01000033">
    <property type="protein sequence ID" value="GIJ05467.1"/>
    <property type="molecule type" value="Genomic_DNA"/>
</dbReference>
<evidence type="ECO:0000256" key="4">
    <source>
        <dbReference type="ARBA" id="ARBA00023002"/>
    </source>
</evidence>
<dbReference type="InterPro" id="IPR013149">
    <property type="entry name" value="ADH-like_C"/>
</dbReference>
<dbReference type="Gene3D" id="3.90.180.10">
    <property type="entry name" value="Medium-chain alcohol dehydrogenases, catalytic domain"/>
    <property type="match status" value="1"/>
</dbReference>
<keyword evidence="3 5" id="KW-0862">Zinc</keyword>
<dbReference type="InterPro" id="IPR013154">
    <property type="entry name" value="ADH-like_N"/>
</dbReference>
<dbReference type="RefSeq" id="WP_203940676.1">
    <property type="nucleotide sequence ID" value="NZ_BAAAGJ010000005.1"/>
</dbReference>
<comment type="caution">
    <text evidence="7">The sequence shown here is derived from an EMBL/GenBank/DDBJ whole genome shotgun (WGS) entry which is preliminary data.</text>
</comment>
<evidence type="ECO:0000256" key="1">
    <source>
        <dbReference type="ARBA" id="ARBA00001947"/>
    </source>
</evidence>